<dbReference type="InterPro" id="IPR007383">
    <property type="entry name" value="DUF445"/>
</dbReference>
<evidence type="ECO:0000256" key="3">
    <source>
        <dbReference type="ARBA" id="ARBA00022692"/>
    </source>
</evidence>
<reference evidence="8" key="1">
    <citation type="submission" date="2017-04" db="EMBL/GenBank/DDBJ databases">
        <authorList>
            <person name="Abreu V.A."/>
            <person name="Popin R.V."/>
            <person name="Rigonato J."/>
            <person name="Andreote A.P."/>
            <person name="Schaker P.C."/>
            <person name="Hoff-Risseti C."/>
            <person name="Alvarenga D.O."/>
            <person name="Varani A.M."/>
            <person name="Fiore M.F."/>
        </authorList>
    </citation>
    <scope>NUCLEOTIDE SEQUENCE [LARGE SCALE GENOMIC DNA]</scope>
    <source>
        <strain evidence="8">CENA303</strain>
    </source>
</reference>
<keyword evidence="3 6" id="KW-0812">Transmembrane</keyword>
<dbReference type="Pfam" id="PF04286">
    <property type="entry name" value="DUF445"/>
    <property type="match status" value="1"/>
</dbReference>
<gene>
    <name evidence="7" type="ORF">B7O87_03205</name>
</gene>
<comment type="caution">
    <text evidence="7">The sequence shown here is derived from an EMBL/GenBank/DDBJ whole genome shotgun (WGS) entry which is preliminary data.</text>
</comment>
<protein>
    <submittedName>
        <fullName evidence="7">DUF445 domain-containing protein</fullName>
    </submittedName>
</protein>
<feature type="transmembrane region" description="Helical" evidence="6">
    <location>
        <begin position="6"/>
        <end position="23"/>
    </location>
</feature>
<evidence type="ECO:0000256" key="5">
    <source>
        <dbReference type="ARBA" id="ARBA00023136"/>
    </source>
</evidence>
<comment type="similarity">
    <text evidence="2">Belongs to the UPF0754 family.</text>
</comment>
<name>A0A1X4GAI3_9CYAN</name>
<dbReference type="RefSeq" id="WP_071249646.1">
    <property type="nucleotide sequence ID" value="NZ_NBYN01000014.1"/>
</dbReference>
<dbReference type="PANTHER" id="PTHR35791:SF1">
    <property type="entry name" value="UPF0754 MEMBRANE PROTEIN YHEB"/>
    <property type="match status" value="1"/>
</dbReference>
<accession>A0A1X4GAI3</accession>
<feature type="transmembrane region" description="Helical" evidence="6">
    <location>
        <begin position="386"/>
        <end position="408"/>
    </location>
</feature>
<dbReference type="GO" id="GO:0012505">
    <property type="term" value="C:endomembrane system"/>
    <property type="evidence" value="ECO:0007669"/>
    <property type="project" value="UniProtKB-SubCell"/>
</dbReference>
<evidence type="ECO:0000313" key="7">
    <source>
        <dbReference type="EMBL" id="OSO94191.1"/>
    </source>
</evidence>
<comment type="subcellular location">
    <subcellularLocation>
        <location evidence="1">Endomembrane system</location>
    </subcellularLocation>
</comment>
<dbReference type="InterPro" id="IPR016991">
    <property type="entry name" value="UCP032178"/>
</dbReference>
<keyword evidence="5 6" id="KW-0472">Membrane</keyword>
<proteinExistence type="inferred from homology"/>
<evidence type="ECO:0000256" key="1">
    <source>
        <dbReference type="ARBA" id="ARBA00004308"/>
    </source>
</evidence>
<organism evidence="7 8">
    <name type="scientific">Cylindrospermopsis raciborskii CENA303</name>
    <dbReference type="NCBI Taxonomy" id="1170769"/>
    <lineage>
        <taxon>Bacteria</taxon>
        <taxon>Bacillati</taxon>
        <taxon>Cyanobacteriota</taxon>
        <taxon>Cyanophyceae</taxon>
        <taxon>Nostocales</taxon>
        <taxon>Aphanizomenonaceae</taxon>
        <taxon>Cylindrospermopsis</taxon>
    </lineage>
</organism>
<dbReference type="AlphaFoldDB" id="A0A1X4GAI3"/>
<dbReference type="PANTHER" id="PTHR35791">
    <property type="entry name" value="UPF0754 MEMBRANE PROTEIN YHEB"/>
    <property type="match status" value="1"/>
</dbReference>
<dbReference type="PIRSF" id="PIRSF032178">
    <property type="entry name" value="UCP032178"/>
    <property type="match status" value="1"/>
</dbReference>
<evidence type="ECO:0000313" key="8">
    <source>
        <dbReference type="Proteomes" id="UP000192997"/>
    </source>
</evidence>
<dbReference type="EMBL" id="NBYN01000014">
    <property type="protein sequence ID" value="OSO94191.1"/>
    <property type="molecule type" value="Genomic_DNA"/>
</dbReference>
<keyword evidence="4 6" id="KW-1133">Transmembrane helix</keyword>
<sequence length="411" mass="46509">MDWSHLWLYVSPPILGGVIGYFTNDIAIKMLFRPYRPVYVLGRKLPFTPGLIPSNQERLGNNIAHAIMGSLLTPDELHKLAGRLLATDRVKAAILWLLQLALAQIKQEKNQKTAQILAGILRDLLGDSLPRLLRVLARKEDFLEVQINQVFDRLILEFRLNEEQAIWLADWLLKIAFPPDVLRQAIINFLTDKTIQTIDDSFREKTSGTYWVVANLFGLRNTLTRLRSFCLDEKELTNQRLQELVQDLQLGDRLKKLLQDLSLQNLPIGTVRELRKSVKESIRYYLQDSGSNLIQEVTESADWEKISILLLNRLRDSVIVNSSLESVAQELALILDKYLEKDLETIVAQTIPILSLDKVIVEKVKDTSPADLEAAIEGIVKNELQAIVNLGGILGLGVGLLQVGFLLLNQV</sequence>
<evidence type="ECO:0000256" key="4">
    <source>
        <dbReference type="ARBA" id="ARBA00022989"/>
    </source>
</evidence>
<evidence type="ECO:0000256" key="2">
    <source>
        <dbReference type="ARBA" id="ARBA00008053"/>
    </source>
</evidence>
<dbReference type="Proteomes" id="UP000192997">
    <property type="component" value="Unassembled WGS sequence"/>
</dbReference>
<evidence type="ECO:0000256" key="6">
    <source>
        <dbReference type="SAM" id="Phobius"/>
    </source>
</evidence>